<dbReference type="Proteomes" id="UP000254161">
    <property type="component" value="Unassembled WGS sequence"/>
</dbReference>
<feature type="transmembrane region" description="Helical" evidence="5">
    <location>
        <begin position="71"/>
        <end position="88"/>
    </location>
</feature>
<evidence type="ECO:0000256" key="1">
    <source>
        <dbReference type="ARBA" id="ARBA00004141"/>
    </source>
</evidence>
<reference evidence="6 7" key="1">
    <citation type="submission" date="2018-06" db="EMBL/GenBank/DDBJ databases">
        <authorList>
            <consortium name="Pathogen Informatics"/>
            <person name="Doyle S."/>
        </authorList>
    </citation>
    <scope>NUCLEOTIDE SEQUENCE [LARGE SCALE GENOMIC DNA]</scope>
    <source>
        <strain evidence="6 7">NCTC12264</strain>
    </source>
</reference>
<accession>A0A381F3P5</accession>
<evidence type="ECO:0000313" key="6">
    <source>
        <dbReference type="EMBL" id="SUX41180.1"/>
    </source>
</evidence>
<sequence>MQTEIFSNLGAIVEQSFELLKNASLNDKFIELQAIISSMIVISIMYQGYLTMAGRQQDPIRELAWDIGRKMLILCFVLNVNGWLNLTIDTLNAVYEWAGGGSVFYAKLDELNNSFFTSLEEVWKTYSGLEKLIGFFVCLFMIISYLAVILSFAFSIIKTSITNTLLIIILPLALLFFMYQTTKQVFQQWLQMFFSNIILLILLTNFIDFICGNLTTLYSQGNKSDSLFITIAFPILISAILITIVSTMQGLASNLAQVSLDASAGGAMGQLGSGVGLAFRGGKTAGKLGWKGGKLAGKGAWGTGKGVYKAGLGLGKGGAWLAKKAWGQISG</sequence>
<comment type="subcellular location">
    <subcellularLocation>
        <location evidence="1">Membrane</location>
        <topology evidence="1">Multi-pass membrane protein</topology>
    </subcellularLocation>
</comment>
<keyword evidence="2 5" id="KW-0812">Transmembrane</keyword>
<keyword evidence="4 5" id="KW-0472">Membrane</keyword>
<evidence type="ECO:0000313" key="7">
    <source>
        <dbReference type="Proteomes" id="UP000254161"/>
    </source>
</evidence>
<dbReference type="Pfam" id="PF04610">
    <property type="entry name" value="TrbL"/>
    <property type="match status" value="1"/>
</dbReference>
<feature type="transmembrane region" description="Helical" evidence="5">
    <location>
        <begin position="29"/>
        <end position="50"/>
    </location>
</feature>
<dbReference type="InterPro" id="IPR007688">
    <property type="entry name" value="Conjugal_tfr_TrbL/VirB6"/>
</dbReference>
<dbReference type="AlphaFoldDB" id="A0A381F3P5"/>
<keyword evidence="3 5" id="KW-1133">Transmembrane helix</keyword>
<feature type="transmembrane region" description="Helical" evidence="5">
    <location>
        <begin position="132"/>
        <end position="157"/>
    </location>
</feature>
<evidence type="ECO:0000256" key="3">
    <source>
        <dbReference type="ARBA" id="ARBA00022989"/>
    </source>
</evidence>
<proteinExistence type="predicted"/>
<organism evidence="6 7">
    <name type="scientific">Campylobacter upsaliensis</name>
    <dbReference type="NCBI Taxonomy" id="28080"/>
    <lineage>
        <taxon>Bacteria</taxon>
        <taxon>Pseudomonadati</taxon>
        <taxon>Campylobacterota</taxon>
        <taxon>Epsilonproteobacteria</taxon>
        <taxon>Campylobacterales</taxon>
        <taxon>Campylobacteraceae</taxon>
        <taxon>Campylobacter</taxon>
    </lineage>
</organism>
<evidence type="ECO:0000256" key="4">
    <source>
        <dbReference type="ARBA" id="ARBA00023136"/>
    </source>
</evidence>
<feature type="transmembrane region" description="Helical" evidence="5">
    <location>
        <begin position="164"/>
        <end position="181"/>
    </location>
</feature>
<dbReference type="GO" id="GO:0030255">
    <property type="term" value="P:protein secretion by the type IV secretion system"/>
    <property type="evidence" value="ECO:0007669"/>
    <property type="project" value="InterPro"/>
</dbReference>
<gene>
    <name evidence="6" type="ORF">NCTC12264_01998</name>
</gene>
<protein>
    <submittedName>
        <fullName evidence="6">CmgB6</fullName>
    </submittedName>
</protein>
<evidence type="ECO:0000256" key="2">
    <source>
        <dbReference type="ARBA" id="ARBA00022692"/>
    </source>
</evidence>
<dbReference type="RefSeq" id="WP_004276296.1">
    <property type="nucleotide sequence ID" value="NZ_JANKIR010000052.1"/>
</dbReference>
<evidence type="ECO:0000256" key="5">
    <source>
        <dbReference type="SAM" id="Phobius"/>
    </source>
</evidence>
<dbReference type="EMBL" id="UFUZ01000003">
    <property type="protein sequence ID" value="SUX41180.1"/>
    <property type="molecule type" value="Genomic_DNA"/>
</dbReference>
<feature type="transmembrane region" description="Helical" evidence="5">
    <location>
        <begin position="227"/>
        <end position="248"/>
    </location>
</feature>
<feature type="transmembrane region" description="Helical" evidence="5">
    <location>
        <begin position="193"/>
        <end position="215"/>
    </location>
</feature>
<dbReference type="GO" id="GO:0016020">
    <property type="term" value="C:membrane"/>
    <property type="evidence" value="ECO:0007669"/>
    <property type="project" value="UniProtKB-SubCell"/>
</dbReference>
<name>A0A381F3P5_CAMUP</name>